<evidence type="ECO:0000256" key="9">
    <source>
        <dbReference type="SAM" id="SignalP"/>
    </source>
</evidence>
<keyword evidence="4 9" id="KW-0732">Signal</keyword>
<reference evidence="11 12" key="1">
    <citation type="submission" date="2018-08" db="EMBL/GenBank/DDBJ databases">
        <title>Lysobacter sp. zong2l5, whole genome shotgun sequence.</title>
        <authorList>
            <person name="Zhang X."/>
            <person name="Feng G."/>
            <person name="Zhu H."/>
        </authorList>
    </citation>
    <scope>NUCLEOTIDE SEQUENCE [LARGE SCALE GENOMIC DNA]</scope>
    <source>
        <strain evidence="12">zong2l5</strain>
    </source>
</reference>
<dbReference type="GO" id="GO:0008800">
    <property type="term" value="F:beta-lactamase activity"/>
    <property type="evidence" value="ECO:0007669"/>
    <property type="project" value="UniProtKB-UniRule"/>
</dbReference>
<evidence type="ECO:0000256" key="7">
    <source>
        <dbReference type="PIRSR" id="PIRSR602137-50"/>
    </source>
</evidence>
<dbReference type="Gene3D" id="3.40.710.10">
    <property type="entry name" value="DD-peptidase/beta-lactamase superfamily"/>
    <property type="match status" value="1"/>
</dbReference>
<keyword evidence="6 8" id="KW-0046">Antibiotic resistance</keyword>
<dbReference type="SUPFAM" id="SSF56601">
    <property type="entry name" value="beta-lactamase/transpeptidase-like"/>
    <property type="match status" value="1"/>
</dbReference>
<dbReference type="InterPro" id="IPR012338">
    <property type="entry name" value="Beta-lactam/transpept-like"/>
</dbReference>
<accession>A0A371JXP5</accession>
<evidence type="ECO:0000256" key="5">
    <source>
        <dbReference type="ARBA" id="ARBA00022801"/>
    </source>
</evidence>
<dbReference type="GO" id="GO:0071555">
    <property type="term" value="P:cell wall organization"/>
    <property type="evidence" value="ECO:0007669"/>
    <property type="project" value="TreeGrafter"/>
</dbReference>
<dbReference type="EC" id="3.5.2.6" evidence="3 8"/>
<dbReference type="InterPro" id="IPR002137">
    <property type="entry name" value="Beta-lactam_class-D_AS"/>
</dbReference>
<dbReference type="Proteomes" id="UP000264492">
    <property type="component" value="Unassembled WGS sequence"/>
</dbReference>
<feature type="signal peptide" evidence="9">
    <location>
        <begin position="1"/>
        <end position="39"/>
    </location>
</feature>
<comment type="catalytic activity">
    <reaction evidence="1 8">
        <text>a beta-lactam + H2O = a substituted beta-amino acid</text>
        <dbReference type="Rhea" id="RHEA:20401"/>
        <dbReference type="ChEBI" id="CHEBI:15377"/>
        <dbReference type="ChEBI" id="CHEBI:35627"/>
        <dbReference type="ChEBI" id="CHEBI:140347"/>
        <dbReference type="EC" id="3.5.2.6"/>
    </reaction>
</comment>
<organism evidence="11 12">
    <name type="scientific">Lysobacter silvisoli</name>
    <dbReference type="NCBI Taxonomy" id="2293254"/>
    <lineage>
        <taxon>Bacteria</taxon>
        <taxon>Pseudomonadati</taxon>
        <taxon>Pseudomonadota</taxon>
        <taxon>Gammaproteobacteria</taxon>
        <taxon>Lysobacterales</taxon>
        <taxon>Lysobacteraceae</taxon>
        <taxon>Lysobacter</taxon>
    </lineage>
</organism>
<keyword evidence="5 8" id="KW-0378">Hydrolase</keyword>
<dbReference type="InterPro" id="IPR050515">
    <property type="entry name" value="Beta-lactam/transpept"/>
</dbReference>
<keyword evidence="12" id="KW-1185">Reference proteome</keyword>
<comment type="caution">
    <text evidence="11">The sequence shown here is derived from an EMBL/GenBank/DDBJ whole genome shotgun (WGS) entry which is preliminary data.</text>
</comment>
<evidence type="ECO:0000313" key="12">
    <source>
        <dbReference type="Proteomes" id="UP000264492"/>
    </source>
</evidence>
<name>A0A371JXP5_9GAMM</name>
<feature type="modified residue" description="N6-carboxylysine" evidence="7">
    <location>
        <position position="78"/>
    </location>
</feature>
<feature type="domain" description="Penicillin-binding protein transpeptidase" evidence="10">
    <location>
        <begin position="64"/>
        <end position="269"/>
    </location>
</feature>
<dbReference type="GO" id="GO:0005886">
    <property type="term" value="C:plasma membrane"/>
    <property type="evidence" value="ECO:0007669"/>
    <property type="project" value="TreeGrafter"/>
</dbReference>
<evidence type="ECO:0000256" key="3">
    <source>
        <dbReference type="ARBA" id="ARBA00012865"/>
    </source>
</evidence>
<evidence type="ECO:0000256" key="2">
    <source>
        <dbReference type="ARBA" id="ARBA00007898"/>
    </source>
</evidence>
<dbReference type="Pfam" id="PF00905">
    <property type="entry name" value="Transpeptidase"/>
    <property type="match status" value="1"/>
</dbReference>
<evidence type="ECO:0000256" key="8">
    <source>
        <dbReference type="RuleBase" id="RU361140"/>
    </source>
</evidence>
<evidence type="ECO:0000259" key="10">
    <source>
        <dbReference type="Pfam" id="PF00905"/>
    </source>
</evidence>
<feature type="chain" id="PRO_5017060885" description="Beta-lactamase" evidence="9">
    <location>
        <begin position="40"/>
        <end position="286"/>
    </location>
</feature>
<dbReference type="EMBL" id="QTSU01000003">
    <property type="protein sequence ID" value="RDZ26435.1"/>
    <property type="molecule type" value="Genomic_DNA"/>
</dbReference>
<dbReference type="GO" id="GO:0008658">
    <property type="term" value="F:penicillin binding"/>
    <property type="evidence" value="ECO:0007669"/>
    <property type="project" value="InterPro"/>
</dbReference>
<evidence type="ECO:0000313" key="11">
    <source>
        <dbReference type="EMBL" id="RDZ26435.1"/>
    </source>
</evidence>
<dbReference type="PANTHER" id="PTHR30627">
    <property type="entry name" value="PEPTIDOGLYCAN D,D-TRANSPEPTIDASE"/>
    <property type="match status" value="1"/>
</dbReference>
<dbReference type="AlphaFoldDB" id="A0A371JXP5"/>
<dbReference type="GO" id="GO:0046677">
    <property type="term" value="P:response to antibiotic"/>
    <property type="evidence" value="ECO:0007669"/>
    <property type="project" value="UniProtKB-UniRule"/>
</dbReference>
<dbReference type="PANTHER" id="PTHR30627:SF6">
    <property type="entry name" value="BETA-LACTAMASE YBXI-RELATED"/>
    <property type="match status" value="1"/>
</dbReference>
<feature type="active site" description="Acyl-ester intermediate" evidence="7">
    <location>
        <position position="75"/>
    </location>
</feature>
<gene>
    <name evidence="11" type="ORF">DX914_15655</name>
</gene>
<dbReference type="PROSITE" id="PS00337">
    <property type="entry name" value="BETA_LACTAMASE_D"/>
    <property type="match status" value="1"/>
</dbReference>
<sequence length="286" mass="31465">MRASWPRRRSSRNGDRRVIGMLRALLVSCVLLAPAYARAAVAPAQQSCFLLYEVGVGQRSRDPDPACEQRYSPASTFKIPHALFALDAGAVSGPDEVMAYDGQGDWAPLARRDHSLATAMRYSVVWYFQRIAQRLGMQRERDYLRKIGYGNQDAGSDLTHFWLGDALTISPLEQQRFLLDLYADRLPLSKPAMAQVRAMLVQPQGQVTNARGEHAFAAPWPAGAVVSAKTGSVTDRAGRGVRWLVGHVQRGKRAYVFVSCVVGAKDLDQNAAIDLAARELQAAQVL</sequence>
<dbReference type="InterPro" id="IPR001460">
    <property type="entry name" value="PCN-bd_Tpept"/>
</dbReference>
<protein>
    <recommendedName>
        <fullName evidence="3 8">Beta-lactamase</fullName>
        <ecNumber evidence="3 8">3.5.2.6</ecNumber>
    </recommendedName>
</protein>
<evidence type="ECO:0000256" key="1">
    <source>
        <dbReference type="ARBA" id="ARBA00001526"/>
    </source>
</evidence>
<proteinExistence type="inferred from homology"/>
<comment type="similarity">
    <text evidence="2 8">Belongs to the class-D beta-lactamase family.</text>
</comment>
<dbReference type="GO" id="GO:0017001">
    <property type="term" value="P:antibiotic catabolic process"/>
    <property type="evidence" value="ECO:0007669"/>
    <property type="project" value="InterPro"/>
</dbReference>
<evidence type="ECO:0000256" key="6">
    <source>
        <dbReference type="ARBA" id="ARBA00023251"/>
    </source>
</evidence>
<evidence type="ECO:0000256" key="4">
    <source>
        <dbReference type="ARBA" id="ARBA00022729"/>
    </source>
</evidence>